<dbReference type="Gene3D" id="2.130.10.10">
    <property type="entry name" value="YVTN repeat-like/Quinoprotein amine dehydrogenase"/>
    <property type="match status" value="1"/>
</dbReference>
<reference evidence="1" key="1">
    <citation type="submission" date="2021-02" db="EMBL/GenBank/DDBJ databases">
        <authorList>
            <person name="Dougan E. K."/>
            <person name="Rhodes N."/>
            <person name="Thang M."/>
            <person name="Chan C."/>
        </authorList>
    </citation>
    <scope>NUCLEOTIDE SEQUENCE</scope>
</reference>
<comment type="caution">
    <text evidence="1">The sequence shown here is derived from an EMBL/GenBank/DDBJ whole genome shotgun (WGS) entry which is preliminary data.</text>
</comment>
<sequence length="101" mass="10917">MAETPKAPEDAKAATAEKVGEGSGVALAHRHVFGLKSGVKGNVHFTDETHLLYPAGHNTILYYADQKTQWRVFPGSEGSEGITCLTVSPNKKFLAVCEKFQ</sequence>
<dbReference type="AlphaFoldDB" id="A0A813KZC3"/>
<protein>
    <submittedName>
        <fullName evidence="1">Uncharacterized protein</fullName>
    </submittedName>
</protein>
<proteinExistence type="predicted"/>
<dbReference type="EMBL" id="CAJNNW010032222">
    <property type="protein sequence ID" value="CAE8711809.1"/>
    <property type="molecule type" value="Genomic_DNA"/>
</dbReference>
<accession>A0A813KZC3</accession>
<dbReference type="InterPro" id="IPR015943">
    <property type="entry name" value="WD40/YVTN_repeat-like_dom_sf"/>
</dbReference>
<dbReference type="Proteomes" id="UP000626109">
    <property type="component" value="Unassembled WGS sequence"/>
</dbReference>
<feature type="non-terminal residue" evidence="1">
    <location>
        <position position="101"/>
    </location>
</feature>
<evidence type="ECO:0000313" key="2">
    <source>
        <dbReference type="Proteomes" id="UP000626109"/>
    </source>
</evidence>
<organism evidence="1 2">
    <name type="scientific">Polarella glacialis</name>
    <name type="common">Dinoflagellate</name>
    <dbReference type="NCBI Taxonomy" id="89957"/>
    <lineage>
        <taxon>Eukaryota</taxon>
        <taxon>Sar</taxon>
        <taxon>Alveolata</taxon>
        <taxon>Dinophyceae</taxon>
        <taxon>Suessiales</taxon>
        <taxon>Suessiaceae</taxon>
        <taxon>Polarella</taxon>
    </lineage>
</organism>
<dbReference type="PANTHER" id="PTHR32215:SF0">
    <property type="entry name" value="CILIA- AND FLAGELLA-ASSOCIATED PROTEIN 57"/>
    <property type="match status" value="1"/>
</dbReference>
<dbReference type="PANTHER" id="PTHR32215">
    <property type="entry name" value="CILIA- AND FLAGELLA-ASSOCIATED PROTEIN 57"/>
    <property type="match status" value="1"/>
</dbReference>
<gene>
    <name evidence="1" type="ORF">PGLA2088_LOCUS36680</name>
</gene>
<name>A0A813KZC3_POLGL</name>
<evidence type="ECO:0000313" key="1">
    <source>
        <dbReference type="EMBL" id="CAE8711809.1"/>
    </source>
</evidence>
<dbReference type="InterPro" id="IPR052993">
    <property type="entry name" value="CFA-57"/>
</dbReference>